<sequence>MRWYSHLYVGEEAAKKRYAVIQKIRRQVKDGYIYVITPASGGNNILDIYSAAEFARPYCQEKNPLVLGIAAGYDEALVVAGRIVADMYRTTGGFSLEDFLAEYGGER</sequence>
<gene>
    <name evidence="1" type="ORF">IAA17_02870</name>
</gene>
<dbReference type="EMBL" id="DXBC01000044">
    <property type="protein sequence ID" value="HIZ78715.1"/>
    <property type="molecule type" value="Genomic_DNA"/>
</dbReference>
<name>A0A9D2GH00_9FIRM</name>
<protein>
    <submittedName>
        <fullName evidence="1">Uncharacterized protein</fullName>
    </submittedName>
</protein>
<proteinExistence type="predicted"/>
<dbReference type="AlphaFoldDB" id="A0A9D2GH00"/>
<comment type="caution">
    <text evidence="1">The sequence shown here is derived from an EMBL/GenBank/DDBJ whole genome shotgun (WGS) entry which is preliminary data.</text>
</comment>
<evidence type="ECO:0000313" key="1">
    <source>
        <dbReference type="EMBL" id="HIZ78715.1"/>
    </source>
</evidence>
<reference evidence="1" key="2">
    <citation type="submission" date="2021-04" db="EMBL/GenBank/DDBJ databases">
        <authorList>
            <person name="Gilroy R."/>
        </authorList>
    </citation>
    <scope>NUCLEOTIDE SEQUENCE</scope>
    <source>
        <strain evidence="1">ChiBcec1-1093</strain>
    </source>
</reference>
<accession>A0A9D2GH00</accession>
<dbReference type="Proteomes" id="UP000824101">
    <property type="component" value="Unassembled WGS sequence"/>
</dbReference>
<reference evidence="1" key="1">
    <citation type="journal article" date="2021" name="PeerJ">
        <title>Extensive microbial diversity within the chicken gut microbiome revealed by metagenomics and culture.</title>
        <authorList>
            <person name="Gilroy R."/>
            <person name="Ravi A."/>
            <person name="Getino M."/>
            <person name="Pursley I."/>
            <person name="Horton D.L."/>
            <person name="Alikhan N.F."/>
            <person name="Baker D."/>
            <person name="Gharbi K."/>
            <person name="Hall N."/>
            <person name="Watson M."/>
            <person name="Adriaenssens E.M."/>
            <person name="Foster-Nyarko E."/>
            <person name="Jarju S."/>
            <person name="Secka A."/>
            <person name="Antonio M."/>
            <person name="Oren A."/>
            <person name="Chaudhuri R.R."/>
            <person name="La Ragione R."/>
            <person name="Hildebrand F."/>
            <person name="Pallen M.J."/>
        </authorList>
    </citation>
    <scope>NUCLEOTIDE SEQUENCE</scope>
    <source>
        <strain evidence="1">ChiBcec1-1093</strain>
    </source>
</reference>
<organism evidence="1 2">
    <name type="scientific">Candidatus Lachnoclostridium stercorigallinarum</name>
    <dbReference type="NCBI Taxonomy" id="2838634"/>
    <lineage>
        <taxon>Bacteria</taxon>
        <taxon>Bacillati</taxon>
        <taxon>Bacillota</taxon>
        <taxon>Clostridia</taxon>
        <taxon>Lachnospirales</taxon>
        <taxon>Lachnospiraceae</taxon>
    </lineage>
</organism>
<evidence type="ECO:0000313" key="2">
    <source>
        <dbReference type="Proteomes" id="UP000824101"/>
    </source>
</evidence>